<dbReference type="Pfam" id="PF02836">
    <property type="entry name" value="Glyco_hydro_2_C"/>
    <property type="match status" value="1"/>
</dbReference>
<accession>A0ABV8K172</accession>
<dbReference type="GO" id="GO:0016787">
    <property type="term" value="F:hydrolase activity"/>
    <property type="evidence" value="ECO:0007669"/>
    <property type="project" value="UniProtKB-KW"/>
</dbReference>
<dbReference type="Pfam" id="PF00703">
    <property type="entry name" value="Glyco_hydro_2"/>
    <property type="match status" value="1"/>
</dbReference>
<comment type="catalytic activity">
    <reaction evidence="1">
        <text>Hydrolysis of terminal, non-reducing beta-D-mannose residues in beta-D-mannosides.</text>
        <dbReference type="EC" id="3.2.1.25"/>
    </reaction>
</comment>
<dbReference type="InterPro" id="IPR017853">
    <property type="entry name" value="GH"/>
</dbReference>
<reference evidence="11" key="1">
    <citation type="journal article" date="2019" name="Int. J. Syst. Evol. Microbiol.">
        <title>The Global Catalogue of Microorganisms (GCM) 10K type strain sequencing project: providing services to taxonomists for standard genome sequencing and annotation.</title>
        <authorList>
            <consortium name="The Broad Institute Genomics Platform"/>
            <consortium name="The Broad Institute Genome Sequencing Center for Infectious Disease"/>
            <person name="Wu L."/>
            <person name="Ma J."/>
        </authorList>
    </citation>
    <scope>NUCLEOTIDE SEQUENCE [LARGE SCALE GENOMIC DNA]</scope>
    <source>
        <strain evidence="11">IBRC-M 10987</strain>
    </source>
</reference>
<evidence type="ECO:0000256" key="3">
    <source>
        <dbReference type="ARBA" id="ARBA00012754"/>
    </source>
</evidence>
<dbReference type="EMBL" id="JBHSAM010000014">
    <property type="protein sequence ID" value="MFC4098888.1"/>
    <property type="molecule type" value="Genomic_DNA"/>
</dbReference>
<evidence type="ECO:0000256" key="2">
    <source>
        <dbReference type="ARBA" id="ARBA00007401"/>
    </source>
</evidence>
<feature type="domain" description="Glycoside hydrolase family 2 catalytic" evidence="8">
    <location>
        <begin position="355"/>
        <end position="506"/>
    </location>
</feature>
<dbReference type="InterPro" id="IPR013783">
    <property type="entry name" value="Ig-like_fold"/>
</dbReference>
<dbReference type="SUPFAM" id="SSF49785">
    <property type="entry name" value="Galactose-binding domain-like"/>
    <property type="match status" value="1"/>
</dbReference>
<gene>
    <name evidence="10" type="ORF">ACFOZ8_04385</name>
</gene>
<dbReference type="InterPro" id="IPR036156">
    <property type="entry name" value="Beta-gal/glucu_dom_sf"/>
</dbReference>
<organism evidence="10 11">
    <name type="scientific">Paenibacillus xanthanilyticus</name>
    <dbReference type="NCBI Taxonomy" id="1783531"/>
    <lineage>
        <taxon>Bacteria</taxon>
        <taxon>Bacillati</taxon>
        <taxon>Bacillota</taxon>
        <taxon>Bacilli</taxon>
        <taxon>Bacillales</taxon>
        <taxon>Paenibacillaceae</taxon>
        <taxon>Paenibacillus</taxon>
    </lineage>
</organism>
<dbReference type="InterPro" id="IPR050887">
    <property type="entry name" value="Beta-mannosidase_GH2"/>
</dbReference>
<dbReference type="Gene3D" id="3.20.20.80">
    <property type="entry name" value="Glycosidases"/>
    <property type="match status" value="1"/>
</dbReference>
<evidence type="ECO:0000313" key="10">
    <source>
        <dbReference type="EMBL" id="MFC4098888.1"/>
    </source>
</evidence>
<proteinExistence type="inferred from homology"/>
<dbReference type="PANTHER" id="PTHR43730">
    <property type="entry name" value="BETA-MANNOSIDASE"/>
    <property type="match status" value="1"/>
</dbReference>
<keyword evidence="5 10" id="KW-0378">Hydrolase</keyword>
<dbReference type="InterPro" id="IPR006102">
    <property type="entry name" value="Ig-like_GH2"/>
</dbReference>
<keyword evidence="4" id="KW-0732">Signal</keyword>
<dbReference type="PANTHER" id="PTHR43730:SF1">
    <property type="entry name" value="BETA-MANNOSIDASE"/>
    <property type="match status" value="1"/>
</dbReference>
<dbReference type="Gene3D" id="2.60.120.260">
    <property type="entry name" value="Galactose-binding domain-like"/>
    <property type="match status" value="1"/>
</dbReference>
<dbReference type="Proteomes" id="UP001595715">
    <property type="component" value="Unassembled WGS sequence"/>
</dbReference>
<dbReference type="InterPro" id="IPR008979">
    <property type="entry name" value="Galactose-bd-like_sf"/>
</dbReference>
<dbReference type="InterPro" id="IPR006103">
    <property type="entry name" value="Glyco_hydro_2_cat"/>
</dbReference>
<feature type="domain" description="Glycoside hydrolase family 2 immunoglobulin-like beta-sandwich" evidence="7">
    <location>
        <begin position="256"/>
        <end position="337"/>
    </location>
</feature>
<dbReference type="InterPro" id="IPR054593">
    <property type="entry name" value="Beta-mannosidase-like_N2"/>
</dbReference>
<evidence type="ECO:0000259" key="9">
    <source>
        <dbReference type="Pfam" id="PF22666"/>
    </source>
</evidence>
<name>A0ABV8K172_9BACL</name>
<dbReference type="RefSeq" id="WP_377717586.1">
    <property type="nucleotide sequence ID" value="NZ_JBHSAM010000014.1"/>
</dbReference>
<evidence type="ECO:0000313" key="11">
    <source>
        <dbReference type="Proteomes" id="UP001595715"/>
    </source>
</evidence>
<dbReference type="Pfam" id="PF22666">
    <property type="entry name" value="Glyco_hydro_2_N2"/>
    <property type="match status" value="1"/>
</dbReference>
<evidence type="ECO:0000259" key="7">
    <source>
        <dbReference type="Pfam" id="PF00703"/>
    </source>
</evidence>
<evidence type="ECO:0000256" key="1">
    <source>
        <dbReference type="ARBA" id="ARBA00000829"/>
    </source>
</evidence>
<dbReference type="SUPFAM" id="SSF49303">
    <property type="entry name" value="beta-Galactosidase/glucuronidase domain"/>
    <property type="match status" value="1"/>
</dbReference>
<comment type="similarity">
    <text evidence="2">Belongs to the glycosyl hydrolase 2 family.</text>
</comment>
<dbReference type="Gene3D" id="2.60.40.10">
    <property type="entry name" value="Immunoglobulins"/>
    <property type="match status" value="1"/>
</dbReference>
<dbReference type="SUPFAM" id="SSF51445">
    <property type="entry name" value="(Trans)glycosidases"/>
    <property type="match status" value="1"/>
</dbReference>
<keyword evidence="6" id="KW-0326">Glycosidase</keyword>
<evidence type="ECO:0000256" key="5">
    <source>
        <dbReference type="ARBA" id="ARBA00022801"/>
    </source>
</evidence>
<comment type="caution">
    <text evidence="10">The sequence shown here is derived from an EMBL/GenBank/DDBJ whole genome shotgun (WGS) entry which is preliminary data.</text>
</comment>
<sequence>MTTKSAMEWNLGGEGWELKGFWPWVPLKGTSMEIGNELMGVTDWMPATVPGGVHHDLYRAGLLANPYRDLNSLHAEWVENRWWAYRKKFRAPAQAGATMQLICRGLDYEAMVYWNGVLLGEHKGMYEAAVFDATDHYRPEEEVELLVVFKQAPDEMGQIGRTSETFTQKSRFNYKWDFSTRLVNVGIWDDIVLAAKGAYSLGELSVTTDVRGETGLIRVVAEVEANGRRGNGSAVGTKESQYEEALGMTGRGSEKGGRAADSSVAVIVKLYDPEGALAHTMQIVPDDEGLASCTIEVEAPMLWYPSGYGDQPLYRVELTLAGDACDYDSRSLRTGIRKLEYVQNEDSPADALPYTFVVNGRKIYIKGANLTPLDHLYGNVTEERYGWMARLAKEGNLNLLRIWGGGIIEKPVLYDLCDEHGILIWQEFIQSSSGIDNEPSKRPDFLPLLARSAEAALKARRNHVSLTVWSGGNELMSAPNVPSTFADENLAMLRELVRRHDPGRLFLPTSASGPVQYITEERGVSHDVHGHWKYMGNPDHYRIYGTADHLFHSEFGVDGLSGVKSIRKFIGEAHRKPVPMKDSLVWRHHGEWWDTFDRDTALFGQMTTLARFADCSQWMQAEGLRYILDANRRRKFNNSGSIIWQLNEPWPNVTCTNLVDYYMEPKMAYYGVREAFQGRRASLDYVRLDWQAGEAMSLPVYAATDGESADCLVCAEVLDSAGKVLHGQAFQRRTTPDRTLRLGSLSFQAPETADGLFYIRLTLAVNGEAAAVPGAPYIFSTRPDPIYAPALTLAGGKLATEALGEWAAESGHGDAAADAVFTRQYVVRNTGDRVLLHVYPIERTDRYWTLASDAYFTLFPGEERVVRVNCRKRTGELFLETSTSAAADAQERPHIDFLYFNAAAAANINP</sequence>
<evidence type="ECO:0000259" key="8">
    <source>
        <dbReference type="Pfam" id="PF02836"/>
    </source>
</evidence>
<feature type="domain" description="Beta-mannosidase-like galactose-binding" evidence="9">
    <location>
        <begin position="42"/>
        <end position="188"/>
    </location>
</feature>
<evidence type="ECO:0000256" key="4">
    <source>
        <dbReference type="ARBA" id="ARBA00022729"/>
    </source>
</evidence>
<keyword evidence="11" id="KW-1185">Reference proteome</keyword>
<protein>
    <recommendedName>
        <fullName evidence="3">beta-mannosidase</fullName>
        <ecNumber evidence="3">3.2.1.25</ecNumber>
    </recommendedName>
</protein>
<evidence type="ECO:0000256" key="6">
    <source>
        <dbReference type="ARBA" id="ARBA00023295"/>
    </source>
</evidence>
<dbReference type="EC" id="3.2.1.25" evidence="3"/>